<accession>A0A0A9GYS2</accession>
<dbReference type="EMBL" id="GBRH01168239">
    <property type="protein sequence ID" value="JAE29657.1"/>
    <property type="molecule type" value="Transcribed_RNA"/>
</dbReference>
<protein>
    <submittedName>
        <fullName evidence="1">Uncharacterized protein</fullName>
    </submittedName>
</protein>
<sequence>MQQKRVENKFVEFGGKNVLHLTR</sequence>
<evidence type="ECO:0000313" key="1">
    <source>
        <dbReference type="EMBL" id="JAE29657.1"/>
    </source>
</evidence>
<name>A0A0A9GYS2_ARUDO</name>
<reference evidence="1" key="2">
    <citation type="journal article" date="2015" name="Data Brief">
        <title>Shoot transcriptome of the giant reed, Arundo donax.</title>
        <authorList>
            <person name="Barrero R.A."/>
            <person name="Guerrero F.D."/>
            <person name="Moolhuijzen P."/>
            <person name="Goolsby J.A."/>
            <person name="Tidwell J."/>
            <person name="Bellgard S.E."/>
            <person name="Bellgard M.I."/>
        </authorList>
    </citation>
    <scope>NUCLEOTIDE SEQUENCE</scope>
    <source>
        <tissue evidence="1">Shoot tissue taken approximately 20 cm above the soil surface</tissue>
    </source>
</reference>
<proteinExistence type="predicted"/>
<reference evidence="1" key="1">
    <citation type="submission" date="2014-09" db="EMBL/GenBank/DDBJ databases">
        <authorList>
            <person name="Magalhaes I.L.F."/>
            <person name="Oliveira U."/>
            <person name="Santos F.R."/>
            <person name="Vidigal T.H.D.A."/>
            <person name="Brescovit A.D."/>
            <person name="Santos A.J."/>
        </authorList>
    </citation>
    <scope>NUCLEOTIDE SEQUENCE</scope>
    <source>
        <tissue evidence="1">Shoot tissue taken approximately 20 cm above the soil surface</tissue>
    </source>
</reference>
<dbReference type="AlphaFoldDB" id="A0A0A9GYS2"/>
<organism evidence="1">
    <name type="scientific">Arundo donax</name>
    <name type="common">Giant reed</name>
    <name type="synonym">Donax arundinaceus</name>
    <dbReference type="NCBI Taxonomy" id="35708"/>
    <lineage>
        <taxon>Eukaryota</taxon>
        <taxon>Viridiplantae</taxon>
        <taxon>Streptophyta</taxon>
        <taxon>Embryophyta</taxon>
        <taxon>Tracheophyta</taxon>
        <taxon>Spermatophyta</taxon>
        <taxon>Magnoliopsida</taxon>
        <taxon>Liliopsida</taxon>
        <taxon>Poales</taxon>
        <taxon>Poaceae</taxon>
        <taxon>PACMAD clade</taxon>
        <taxon>Arundinoideae</taxon>
        <taxon>Arundineae</taxon>
        <taxon>Arundo</taxon>
    </lineage>
</organism>